<name>Q4RJT0_TETNG</name>
<organism evidence="1">
    <name type="scientific">Tetraodon nigroviridis</name>
    <name type="common">Spotted green pufferfish</name>
    <name type="synonym">Chelonodon nigroviridis</name>
    <dbReference type="NCBI Taxonomy" id="99883"/>
    <lineage>
        <taxon>Eukaryota</taxon>
        <taxon>Metazoa</taxon>
        <taxon>Chordata</taxon>
        <taxon>Craniata</taxon>
        <taxon>Vertebrata</taxon>
        <taxon>Euteleostomi</taxon>
        <taxon>Actinopterygii</taxon>
        <taxon>Neopterygii</taxon>
        <taxon>Teleostei</taxon>
        <taxon>Neoteleostei</taxon>
        <taxon>Acanthomorphata</taxon>
        <taxon>Eupercaria</taxon>
        <taxon>Tetraodontiformes</taxon>
        <taxon>Tetradontoidea</taxon>
        <taxon>Tetraodontidae</taxon>
        <taxon>Tetraodon</taxon>
    </lineage>
</organism>
<comment type="caution">
    <text evidence="1">The sequence shown here is derived from an EMBL/GenBank/DDBJ whole genome shotgun (WGS) entry which is preliminary data.</text>
</comment>
<accession>Q4RJT0</accession>
<sequence length="81" mass="9567">MRVKDGVELEEWQQEARAKIQPPGSLEKFVPEEKTEEDHSRIKAAVLEEVCFMPKLVEMFDVWIRRELIHCEIWCGHVSIC</sequence>
<reference evidence="1" key="2">
    <citation type="submission" date="2004-02" db="EMBL/GenBank/DDBJ databases">
        <authorList>
            <consortium name="Genoscope"/>
            <consortium name="Whitehead Institute Centre for Genome Research"/>
        </authorList>
    </citation>
    <scope>NUCLEOTIDE SEQUENCE</scope>
</reference>
<evidence type="ECO:0000313" key="1">
    <source>
        <dbReference type="EMBL" id="CAG11352.1"/>
    </source>
</evidence>
<dbReference type="AlphaFoldDB" id="Q4RJT0"/>
<gene>
    <name evidence="1" type="ORF">GSTENG00033294001</name>
</gene>
<dbReference type="EMBL" id="CAAE01015033">
    <property type="protein sequence ID" value="CAG11352.1"/>
    <property type="molecule type" value="Genomic_DNA"/>
</dbReference>
<dbReference type="KEGG" id="tng:GSTEN00033294G001"/>
<reference evidence="1" key="1">
    <citation type="journal article" date="2004" name="Nature">
        <title>Genome duplication in the teleost fish Tetraodon nigroviridis reveals the early vertebrate proto-karyotype.</title>
        <authorList>
            <person name="Jaillon O."/>
            <person name="Aury J.-M."/>
            <person name="Brunet F."/>
            <person name="Petit J.-L."/>
            <person name="Stange-Thomann N."/>
            <person name="Mauceli E."/>
            <person name="Bouneau L."/>
            <person name="Fischer C."/>
            <person name="Ozouf-Costaz C."/>
            <person name="Bernot A."/>
            <person name="Nicaud S."/>
            <person name="Jaffe D."/>
            <person name="Fisher S."/>
            <person name="Lutfalla G."/>
            <person name="Dossat C."/>
            <person name="Segurens B."/>
            <person name="Dasilva C."/>
            <person name="Salanoubat M."/>
            <person name="Levy M."/>
            <person name="Boudet N."/>
            <person name="Castellano S."/>
            <person name="Anthouard V."/>
            <person name="Jubin C."/>
            <person name="Castelli V."/>
            <person name="Katinka M."/>
            <person name="Vacherie B."/>
            <person name="Biemont C."/>
            <person name="Skalli Z."/>
            <person name="Cattolico L."/>
            <person name="Poulain J."/>
            <person name="De Berardinis V."/>
            <person name="Cruaud C."/>
            <person name="Duprat S."/>
            <person name="Brottier P."/>
            <person name="Coutanceau J.-P."/>
            <person name="Gouzy J."/>
            <person name="Parra G."/>
            <person name="Lardier G."/>
            <person name="Chapple C."/>
            <person name="McKernan K.J."/>
            <person name="McEwan P."/>
            <person name="Bosak S."/>
            <person name="Kellis M."/>
            <person name="Volff J.-N."/>
            <person name="Guigo R."/>
            <person name="Zody M.C."/>
            <person name="Mesirov J."/>
            <person name="Lindblad-Toh K."/>
            <person name="Birren B."/>
            <person name="Nusbaum C."/>
            <person name="Kahn D."/>
            <person name="Robinson-Rechavi M."/>
            <person name="Laudet V."/>
            <person name="Schachter V."/>
            <person name="Quetier F."/>
            <person name="Saurin W."/>
            <person name="Scarpelli C."/>
            <person name="Wincker P."/>
            <person name="Lander E.S."/>
            <person name="Weissenbach J."/>
            <person name="Roest Crollius H."/>
        </authorList>
    </citation>
    <scope>NUCLEOTIDE SEQUENCE [LARGE SCALE GENOMIC DNA]</scope>
</reference>
<proteinExistence type="predicted"/>
<protein>
    <submittedName>
        <fullName evidence="1">(spotted green pufferfish) hypothetical protein</fullName>
    </submittedName>
</protein>